<evidence type="ECO:0000256" key="3">
    <source>
        <dbReference type="ARBA" id="ARBA00005343"/>
    </source>
</evidence>
<dbReference type="Pfam" id="PF01034">
    <property type="entry name" value="Syndecan"/>
    <property type="match status" value="1"/>
</dbReference>
<keyword evidence="4" id="KW-0964">Secreted</keyword>
<protein>
    <recommendedName>
        <fullName evidence="15">Syndecan</fullName>
    </recommendedName>
</protein>
<reference evidence="19" key="1">
    <citation type="submission" date="2023-05" db="EMBL/GenBank/DDBJ databases">
        <authorList>
            <person name="Stuckert A."/>
        </authorList>
    </citation>
    <scope>NUCLEOTIDE SEQUENCE</scope>
</reference>
<evidence type="ECO:0000313" key="19">
    <source>
        <dbReference type="EMBL" id="CAI9546095.1"/>
    </source>
</evidence>
<keyword evidence="12 15" id="KW-0357">Heparan sulfate</keyword>
<keyword evidence="6 15" id="KW-0812">Transmembrane</keyword>
<dbReference type="PANTHER" id="PTHR10915">
    <property type="entry name" value="SYNDECAN"/>
    <property type="match status" value="1"/>
</dbReference>
<evidence type="ECO:0000256" key="10">
    <source>
        <dbReference type="ARBA" id="ARBA00023136"/>
    </source>
</evidence>
<evidence type="ECO:0000313" key="20">
    <source>
        <dbReference type="Proteomes" id="UP001162483"/>
    </source>
</evidence>
<proteinExistence type="inferred from homology"/>
<gene>
    <name evidence="19" type="ORF">SPARVUS_LOCUS2783189</name>
</gene>
<evidence type="ECO:0000256" key="14">
    <source>
        <dbReference type="ARBA" id="ARBA00046939"/>
    </source>
</evidence>
<keyword evidence="10 17" id="KW-0472">Membrane</keyword>
<evidence type="ECO:0000256" key="13">
    <source>
        <dbReference type="ARBA" id="ARBA00045247"/>
    </source>
</evidence>
<comment type="function">
    <text evidence="13">Cell surface proteoglycan that contains both heparan sulfate and chondroitin sulfate and that links the cytoskeleton to the interstitial matrix. Regulates exosome biogenesis in concert with SDCBP and PDCD6IP. Able to induce its own expression in dental mesenchymal cells and also in the neighboring dental epithelial cells via an MSX1-mediated pathway.</text>
</comment>
<evidence type="ECO:0000256" key="7">
    <source>
        <dbReference type="ARBA" id="ARBA00022729"/>
    </source>
</evidence>
<feature type="region of interest" description="Disordered" evidence="16">
    <location>
        <begin position="98"/>
        <end position="124"/>
    </location>
</feature>
<feature type="compositionally biased region" description="Basic and acidic residues" evidence="16">
    <location>
        <begin position="98"/>
        <end position="107"/>
    </location>
</feature>
<feature type="transmembrane region" description="Helical" evidence="17">
    <location>
        <begin position="67"/>
        <end position="91"/>
    </location>
</feature>
<dbReference type="Proteomes" id="UP001162483">
    <property type="component" value="Unassembled WGS sequence"/>
</dbReference>
<comment type="subcellular location">
    <subcellularLocation>
        <location evidence="1 15">Membrane</location>
        <topology evidence="1 15">Single-pass type I membrane protein</topology>
    </subcellularLocation>
    <subcellularLocation>
        <location evidence="2">Secreted</location>
        <location evidence="2">Extracellular exosome</location>
    </subcellularLocation>
</comment>
<evidence type="ECO:0000256" key="9">
    <source>
        <dbReference type="ARBA" id="ARBA00022989"/>
    </source>
</evidence>
<name>A0ABN9BES5_9NEOB</name>
<keyword evidence="20" id="KW-1185">Reference proteome</keyword>
<dbReference type="EMBL" id="CATNWA010003731">
    <property type="protein sequence ID" value="CAI9546095.1"/>
    <property type="molecule type" value="Genomic_DNA"/>
</dbReference>
<evidence type="ECO:0000256" key="15">
    <source>
        <dbReference type="RuleBase" id="RU000649"/>
    </source>
</evidence>
<feature type="compositionally biased region" description="Acidic residues" evidence="16">
    <location>
        <begin position="9"/>
        <end position="25"/>
    </location>
</feature>
<feature type="compositionally biased region" description="Basic and acidic residues" evidence="16">
    <location>
        <begin position="115"/>
        <end position="124"/>
    </location>
</feature>
<feature type="domain" description="Neurexin/syndecan/glycophorin C" evidence="18">
    <location>
        <begin position="90"/>
        <end position="108"/>
    </location>
</feature>
<sequence length="124" mass="13405">YNHTVVPIQDEETSDSTEEESGDGPVEAVDDLFFEVTASVDKSDRLAPVPGDGSAGASHGIMERKELLAGIIAGGLAGLVFAASLVAFVFYRMKKKDEGSYSLEEPKQSNGGYQKPREQREFYA</sequence>
<keyword evidence="5" id="KW-0597">Phosphoprotein</keyword>
<evidence type="ECO:0000256" key="17">
    <source>
        <dbReference type="SAM" id="Phobius"/>
    </source>
</evidence>
<dbReference type="InterPro" id="IPR030479">
    <property type="entry name" value="Syndecan_CS"/>
</dbReference>
<dbReference type="InterPro" id="IPR027789">
    <property type="entry name" value="Syndecan/Neurexin_dom"/>
</dbReference>
<evidence type="ECO:0000256" key="11">
    <source>
        <dbReference type="ARBA" id="ARBA00023180"/>
    </source>
</evidence>
<dbReference type="PROSITE" id="PS00964">
    <property type="entry name" value="SYNDECAN"/>
    <property type="match status" value="1"/>
</dbReference>
<dbReference type="PANTHER" id="PTHR10915:SF5">
    <property type="entry name" value="SYNDECAN-1"/>
    <property type="match status" value="1"/>
</dbReference>
<comment type="similarity">
    <text evidence="3 15">Belongs to the syndecan proteoglycan family.</text>
</comment>
<feature type="region of interest" description="Disordered" evidence="16">
    <location>
        <begin position="1"/>
        <end position="25"/>
    </location>
</feature>
<evidence type="ECO:0000256" key="16">
    <source>
        <dbReference type="SAM" id="MobiDB-lite"/>
    </source>
</evidence>
<keyword evidence="8 15" id="KW-0654">Proteoglycan</keyword>
<evidence type="ECO:0000256" key="6">
    <source>
        <dbReference type="ARBA" id="ARBA00022692"/>
    </source>
</evidence>
<evidence type="ECO:0000256" key="1">
    <source>
        <dbReference type="ARBA" id="ARBA00004479"/>
    </source>
</evidence>
<evidence type="ECO:0000256" key="8">
    <source>
        <dbReference type="ARBA" id="ARBA00022974"/>
    </source>
</evidence>
<dbReference type="SMART" id="SM00294">
    <property type="entry name" value="4.1m"/>
    <property type="match status" value="1"/>
</dbReference>
<comment type="caution">
    <text evidence="19">The sequence shown here is derived from an EMBL/GenBank/DDBJ whole genome shotgun (WGS) entry which is preliminary data.</text>
</comment>
<evidence type="ECO:0000256" key="4">
    <source>
        <dbReference type="ARBA" id="ARBA00022525"/>
    </source>
</evidence>
<feature type="non-terminal residue" evidence="19">
    <location>
        <position position="1"/>
    </location>
</feature>
<dbReference type="InterPro" id="IPR003585">
    <property type="entry name" value="Neurexin-like"/>
</dbReference>
<evidence type="ECO:0000256" key="2">
    <source>
        <dbReference type="ARBA" id="ARBA00004550"/>
    </source>
</evidence>
<evidence type="ECO:0000256" key="12">
    <source>
        <dbReference type="ARBA" id="ARBA00023207"/>
    </source>
</evidence>
<comment type="subunit">
    <text evidence="14">Interacts with CDCP1. Interacts (via C-terminus) with TIAM1 (via PDZ domain). Interacts with MDK.</text>
</comment>
<keyword evidence="11 15" id="KW-0325">Glycoprotein</keyword>
<dbReference type="InterPro" id="IPR001050">
    <property type="entry name" value="Syndecan"/>
</dbReference>
<organism evidence="19 20">
    <name type="scientific">Staurois parvus</name>
    <dbReference type="NCBI Taxonomy" id="386267"/>
    <lineage>
        <taxon>Eukaryota</taxon>
        <taxon>Metazoa</taxon>
        <taxon>Chordata</taxon>
        <taxon>Craniata</taxon>
        <taxon>Vertebrata</taxon>
        <taxon>Euteleostomi</taxon>
        <taxon>Amphibia</taxon>
        <taxon>Batrachia</taxon>
        <taxon>Anura</taxon>
        <taxon>Neobatrachia</taxon>
        <taxon>Ranoidea</taxon>
        <taxon>Ranidae</taxon>
        <taxon>Staurois</taxon>
    </lineage>
</organism>
<evidence type="ECO:0000256" key="5">
    <source>
        <dbReference type="ARBA" id="ARBA00022553"/>
    </source>
</evidence>
<accession>A0ABN9BES5</accession>
<evidence type="ECO:0000259" key="18">
    <source>
        <dbReference type="SMART" id="SM00294"/>
    </source>
</evidence>
<keyword evidence="9 17" id="KW-1133">Transmembrane helix</keyword>
<keyword evidence="7" id="KW-0732">Signal</keyword>